<dbReference type="RefSeq" id="WP_035930232.1">
    <property type="nucleotide sequence ID" value="NZ_CADFFX010000001.1"/>
</dbReference>
<organism evidence="2 3">
    <name type="scientific">Caballeronia glathei</name>
    <dbReference type="NCBI Taxonomy" id="60547"/>
    <lineage>
        <taxon>Bacteria</taxon>
        <taxon>Pseudomonadati</taxon>
        <taxon>Pseudomonadota</taxon>
        <taxon>Betaproteobacteria</taxon>
        <taxon>Burkholderiales</taxon>
        <taxon>Burkholderiaceae</taxon>
        <taxon>Caballeronia</taxon>
    </lineage>
</organism>
<dbReference type="EMBL" id="JFHC01000006">
    <property type="protein sequence ID" value="KDR43745.1"/>
    <property type="molecule type" value="Genomic_DNA"/>
</dbReference>
<feature type="coiled-coil region" evidence="1">
    <location>
        <begin position="38"/>
        <end position="128"/>
    </location>
</feature>
<dbReference type="AlphaFoldDB" id="A0A069PT36"/>
<keyword evidence="3" id="KW-1185">Reference proteome</keyword>
<proteinExistence type="predicted"/>
<sequence>MQSQLVSNGFTKARLVSIAAAIACACSGCTVVNQYRDVQDTSARVKDKEGELAQEEQKQAALQAEMKQLSADLNDRKMTGEQLDARLAALQKQNQRAASENAAQRAKQRELNAQLTQYRAELAALKQNTTMNPDEQRAKIEQLKAEIRKRLALLAQAA</sequence>
<evidence type="ECO:0000256" key="1">
    <source>
        <dbReference type="SAM" id="Coils"/>
    </source>
</evidence>
<name>A0A069PT36_9BURK</name>
<dbReference type="STRING" id="60547.GCA_000751215_02282"/>
<dbReference type="Proteomes" id="UP000027466">
    <property type="component" value="Unassembled WGS sequence"/>
</dbReference>
<evidence type="ECO:0000313" key="3">
    <source>
        <dbReference type="Proteomes" id="UP000027466"/>
    </source>
</evidence>
<reference evidence="2 3" key="1">
    <citation type="submission" date="2014-03" db="EMBL/GenBank/DDBJ databases">
        <title>Draft Genome Sequences of Four Burkholderia Strains.</title>
        <authorList>
            <person name="Liu X.Y."/>
            <person name="Li C.X."/>
            <person name="Xu J.H."/>
        </authorList>
    </citation>
    <scope>NUCLEOTIDE SEQUENCE [LARGE SCALE GENOMIC DNA]</scope>
    <source>
        <strain evidence="2 3">DSM 50014</strain>
    </source>
</reference>
<evidence type="ECO:0000313" key="2">
    <source>
        <dbReference type="EMBL" id="KDR43745.1"/>
    </source>
</evidence>
<comment type="caution">
    <text evidence="2">The sequence shown here is derived from an EMBL/GenBank/DDBJ whole genome shotgun (WGS) entry which is preliminary data.</text>
</comment>
<keyword evidence="1" id="KW-0175">Coiled coil</keyword>
<accession>A0A069PT36</accession>
<gene>
    <name evidence="2" type="ORF">BG61_32470</name>
</gene>
<protein>
    <submittedName>
        <fullName evidence="2">Uncharacterized protein</fullName>
    </submittedName>
</protein>